<reference evidence="2 3" key="1">
    <citation type="journal article" date="2023" name="Sci. Data">
        <title>Genome assembly of the Korean intertidal mud-creeper Batillaria attramentaria.</title>
        <authorList>
            <person name="Patra A.K."/>
            <person name="Ho P.T."/>
            <person name="Jun S."/>
            <person name="Lee S.J."/>
            <person name="Kim Y."/>
            <person name="Won Y.J."/>
        </authorList>
    </citation>
    <scope>NUCLEOTIDE SEQUENCE [LARGE SCALE GENOMIC DNA]</scope>
    <source>
        <strain evidence="2">Wonlab-2016</strain>
    </source>
</reference>
<organism evidence="2 3">
    <name type="scientific">Batillaria attramentaria</name>
    <dbReference type="NCBI Taxonomy" id="370345"/>
    <lineage>
        <taxon>Eukaryota</taxon>
        <taxon>Metazoa</taxon>
        <taxon>Spiralia</taxon>
        <taxon>Lophotrochozoa</taxon>
        <taxon>Mollusca</taxon>
        <taxon>Gastropoda</taxon>
        <taxon>Caenogastropoda</taxon>
        <taxon>Sorbeoconcha</taxon>
        <taxon>Cerithioidea</taxon>
        <taxon>Batillariidae</taxon>
        <taxon>Batillaria</taxon>
    </lineage>
</organism>
<evidence type="ECO:0000256" key="1">
    <source>
        <dbReference type="SAM" id="MobiDB-lite"/>
    </source>
</evidence>
<evidence type="ECO:0000313" key="2">
    <source>
        <dbReference type="EMBL" id="KAK7488066.1"/>
    </source>
</evidence>
<dbReference type="AlphaFoldDB" id="A0ABD0KLD0"/>
<proteinExistence type="predicted"/>
<comment type="caution">
    <text evidence="2">The sequence shown here is derived from an EMBL/GenBank/DDBJ whole genome shotgun (WGS) entry which is preliminary data.</text>
</comment>
<dbReference type="Proteomes" id="UP001519460">
    <property type="component" value="Unassembled WGS sequence"/>
</dbReference>
<accession>A0ABD0KLD0</accession>
<feature type="region of interest" description="Disordered" evidence="1">
    <location>
        <begin position="1"/>
        <end position="25"/>
    </location>
</feature>
<sequence length="110" mass="12563">MDEPVRVTASPCEQRPPGTAAIGDTNFSVMSPSPSRIHHSHDWEVGSVGTMRGRVDGYVCGRRRELWGRGARSRDRDSETWKVPRKISHADPENAVVWFSVWLVWEFSLW</sequence>
<evidence type="ECO:0000313" key="3">
    <source>
        <dbReference type="Proteomes" id="UP001519460"/>
    </source>
</evidence>
<gene>
    <name evidence="2" type="ORF">BaRGS_00020657</name>
</gene>
<name>A0ABD0KLD0_9CAEN</name>
<protein>
    <submittedName>
        <fullName evidence="2">Uncharacterized protein</fullName>
    </submittedName>
</protein>
<dbReference type="EMBL" id="JACVVK020000155">
    <property type="protein sequence ID" value="KAK7488066.1"/>
    <property type="molecule type" value="Genomic_DNA"/>
</dbReference>
<keyword evidence="3" id="KW-1185">Reference proteome</keyword>